<gene>
    <name evidence="7" type="ORF">DFR87_05310</name>
</gene>
<dbReference type="InterPro" id="IPR002888">
    <property type="entry name" value="2Fe-2S-bd"/>
</dbReference>
<protein>
    <submittedName>
        <fullName evidence="7">(2Fe-2S)-binding protein</fullName>
    </submittedName>
</protein>
<name>A0A2U9IT55_9CREN</name>
<evidence type="ECO:0000256" key="5">
    <source>
        <dbReference type="ARBA" id="ARBA00023014"/>
    </source>
</evidence>
<dbReference type="SUPFAM" id="SSF47741">
    <property type="entry name" value="CO dehydrogenase ISP C-domain like"/>
    <property type="match status" value="1"/>
</dbReference>
<evidence type="ECO:0000313" key="7">
    <source>
        <dbReference type="EMBL" id="AWR99215.1"/>
    </source>
</evidence>
<dbReference type="Gene3D" id="1.10.150.120">
    <property type="entry name" value="[2Fe-2S]-binding domain"/>
    <property type="match status" value="1"/>
</dbReference>
<evidence type="ECO:0000256" key="3">
    <source>
        <dbReference type="ARBA" id="ARBA00023002"/>
    </source>
</evidence>
<accession>A0A2U9IT55</accession>
<dbReference type="PANTHER" id="PTHR44379">
    <property type="entry name" value="OXIDOREDUCTASE WITH IRON-SULFUR SUBUNIT"/>
    <property type="match status" value="1"/>
</dbReference>
<dbReference type="InterPro" id="IPR036010">
    <property type="entry name" value="2Fe-2S_ferredoxin-like_sf"/>
</dbReference>
<reference evidence="8" key="2">
    <citation type="submission" date="2020-03" db="EMBL/GenBank/DDBJ databases">
        <title>Complete Genome Sequences of Extremely Thermoacidophilic, Metal-Mobilizing Type-Strain Members of the Archaeal Family Sulfolobaceae: Acidianus brierleyi DSM-1651T, Acidianus sulfidivorans DSM-18786T, Metallosphaera hakonensis DSM-7519T, and Metallosphaera prunae DSM-10039T.</title>
        <authorList>
            <person name="Counts J.A."/>
            <person name="Kelly R.M."/>
        </authorList>
    </citation>
    <scope>NUCLEOTIDE SEQUENCE [LARGE SCALE GENOMIC DNA]</scope>
    <source>
        <strain evidence="8">HO1-1</strain>
    </source>
</reference>
<dbReference type="Pfam" id="PF01799">
    <property type="entry name" value="Fer2_2"/>
    <property type="match status" value="1"/>
</dbReference>
<dbReference type="GeneID" id="36834738"/>
<dbReference type="SUPFAM" id="SSF54292">
    <property type="entry name" value="2Fe-2S ferredoxin-like"/>
    <property type="match status" value="1"/>
</dbReference>
<proteinExistence type="predicted"/>
<organism evidence="7 8">
    <name type="scientific">Metallosphaera hakonensis JCM 8857 = DSM 7519</name>
    <dbReference type="NCBI Taxonomy" id="1293036"/>
    <lineage>
        <taxon>Archaea</taxon>
        <taxon>Thermoproteota</taxon>
        <taxon>Thermoprotei</taxon>
        <taxon>Sulfolobales</taxon>
        <taxon>Sulfolobaceae</taxon>
        <taxon>Metallosphaera</taxon>
    </lineage>
</organism>
<keyword evidence="8" id="KW-1185">Reference proteome</keyword>
<dbReference type="InterPro" id="IPR012675">
    <property type="entry name" value="Beta-grasp_dom_sf"/>
</dbReference>
<reference evidence="7 8" key="1">
    <citation type="submission" date="2018-05" db="EMBL/GenBank/DDBJ databases">
        <title>Complete Genome Sequences of Extremely Thermoacidophilic, Metal-Mobilizing Type-Strain Members of the Archaeal Family Sulfolobaceae: Acidianus brierleyi DSM-1651T, Acidianus sulfidivorans DSM-18786T, Metallosphaera hakonensis DSM-7519T, and Metallosphaera prunae DSM-10039T.</title>
        <authorList>
            <person name="Counts J.A."/>
            <person name="Kelly R.M."/>
        </authorList>
    </citation>
    <scope>NUCLEOTIDE SEQUENCE [LARGE SCALE GENOMIC DNA]</scope>
    <source>
        <strain evidence="7 8">HO1-1</strain>
    </source>
</reference>
<dbReference type="InterPro" id="IPR001041">
    <property type="entry name" value="2Fe-2S_ferredoxin-type"/>
</dbReference>
<dbReference type="Proteomes" id="UP000247586">
    <property type="component" value="Chromosome"/>
</dbReference>
<evidence type="ECO:0000313" key="8">
    <source>
        <dbReference type="Proteomes" id="UP000247586"/>
    </source>
</evidence>
<dbReference type="OrthoDB" id="37184at2157"/>
<feature type="domain" description="2Fe-2S ferredoxin-type" evidence="6">
    <location>
        <begin position="9"/>
        <end position="85"/>
    </location>
</feature>
<keyword evidence="3" id="KW-0560">Oxidoreductase</keyword>
<dbReference type="AlphaFoldDB" id="A0A2U9IT55"/>
<keyword evidence="2" id="KW-0479">Metal-binding</keyword>
<dbReference type="RefSeq" id="WP_054836440.1">
    <property type="nucleotide sequence ID" value="NZ_BBBA01000004.1"/>
</dbReference>
<dbReference type="GO" id="GO:0051537">
    <property type="term" value="F:2 iron, 2 sulfur cluster binding"/>
    <property type="evidence" value="ECO:0007669"/>
    <property type="project" value="UniProtKB-KW"/>
</dbReference>
<dbReference type="KEGG" id="mhk:DFR87_05310"/>
<keyword evidence="4" id="KW-0408">Iron</keyword>
<reference evidence="8" key="3">
    <citation type="submission" date="2020-03" db="EMBL/GenBank/DDBJ databases">
        <title>Sequencing and Assembly of Multiple Reported Metal-Biooxidizing Members of the Extremely Thermoacidophilic Archaeal Family Sulfolobaceae.</title>
        <authorList>
            <person name="Counts J.A."/>
            <person name="Kelly R.M."/>
        </authorList>
    </citation>
    <scope>NUCLEOTIDE SEQUENCE [LARGE SCALE GENOMIC DNA]</scope>
    <source>
        <strain evidence="8">HO1-1</strain>
    </source>
</reference>
<dbReference type="Pfam" id="PF00111">
    <property type="entry name" value="Fer2"/>
    <property type="match status" value="1"/>
</dbReference>
<dbReference type="STRING" id="1293036.GCA_001315825_01108"/>
<dbReference type="FunFam" id="3.10.20.30:FF:000020">
    <property type="entry name" value="Xanthine dehydrogenase iron-sulfur subunit"/>
    <property type="match status" value="1"/>
</dbReference>
<evidence type="ECO:0000256" key="2">
    <source>
        <dbReference type="ARBA" id="ARBA00022723"/>
    </source>
</evidence>
<dbReference type="PANTHER" id="PTHR44379:SF5">
    <property type="entry name" value="OXIDOREDUCTASE WITH IRON-SULFUR SUBUNIT"/>
    <property type="match status" value="1"/>
</dbReference>
<keyword evidence="5" id="KW-0411">Iron-sulfur</keyword>
<dbReference type="InterPro" id="IPR051452">
    <property type="entry name" value="Diverse_Oxidoreductases"/>
</dbReference>
<dbReference type="CDD" id="cd00207">
    <property type="entry name" value="fer2"/>
    <property type="match status" value="1"/>
</dbReference>
<keyword evidence="1" id="KW-0001">2Fe-2S</keyword>
<dbReference type="GO" id="GO:0046872">
    <property type="term" value="F:metal ion binding"/>
    <property type="evidence" value="ECO:0007669"/>
    <property type="project" value="UniProtKB-KW"/>
</dbReference>
<evidence type="ECO:0000259" key="6">
    <source>
        <dbReference type="PROSITE" id="PS51085"/>
    </source>
</evidence>
<sequence>MLAEPGQRVKIKVKVNGVEYEEEVEPRKLLVDFLRENLNLTGTKIGCDTTTCGACTVLVNGKSVKSCTMLAVQANNKEVVTIEGLSTDSRLSVVQQAFKDNFALQCGFCTAGMIVQAHYILKEKKPLSEEEVRDLIHGNICRCTGYQNIVNAIMDASRRMGA</sequence>
<evidence type="ECO:0000256" key="1">
    <source>
        <dbReference type="ARBA" id="ARBA00022714"/>
    </source>
</evidence>
<dbReference type="Gene3D" id="3.10.20.30">
    <property type="match status" value="1"/>
</dbReference>
<dbReference type="FunFam" id="1.10.150.120:FF:000003">
    <property type="entry name" value="Carbon monoxide dehydrogenase, small subunit"/>
    <property type="match status" value="1"/>
</dbReference>
<dbReference type="PROSITE" id="PS51085">
    <property type="entry name" value="2FE2S_FER_2"/>
    <property type="match status" value="1"/>
</dbReference>
<dbReference type="InterPro" id="IPR036884">
    <property type="entry name" value="2Fe-2S-bd_dom_sf"/>
</dbReference>
<dbReference type="EMBL" id="CP029287">
    <property type="protein sequence ID" value="AWR99215.1"/>
    <property type="molecule type" value="Genomic_DNA"/>
</dbReference>
<evidence type="ECO:0000256" key="4">
    <source>
        <dbReference type="ARBA" id="ARBA00023004"/>
    </source>
</evidence>
<dbReference type="GO" id="GO:0016491">
    <property type="term" value="F:oxidoreductase activity"/>
    <property type="evidence" value="ECO:0007669"/>
    <property type="project" value="UniProtKB-KW"/>
</dbReference>